<dbReference type="EMBL" id="BARU01027648">
    <property type="protein sequence ID" value="GAH75712.1"/>
    <property type="molecule type" value="Genomic_DNA"/>
</dbReference>
<proteinExistence type="predicted"/>
<reference evidence="1" key="1">
    <citation type="journal article" date="2014" name="Front. Microbiol.">
        <title>High frequency of phylogenetically diverse reductive dehalogenase-homologous genes in deep subseafloor sedimentary metagenomes.</title>
        <authorList>
            <person name="Kawai M."/>
            <person name="Futagami T."/>
            <person name="Toyoda A."/>
            <person name="Takaki Y."/>
            <person name="Nishi S."/>
            <person name="Hori S."/>
            <person name="Arai W."/>
            <person name="Tsubouchi T."/>
            <person name="Morono Y."/>
            <person name="Uchiyama I."/>
            <person name="Ito T."/>
            <person name="Fujiyama A."/>
            <person name="Inagaki F."/>
            <person name="Takami H."/>
        </authorList>
    </citation>
    <scope>NUCLEOTIDE SEQUENCE</scope>
    <source>
        <strain evidence="1">Expedition CK06-06</strain>
    </source>
</reference>
<accession>X1I1W2</accession>
<evidence type="ECO:0000313" key="1">
    <source>
        <dbReference type="EMBL" id="GAH75712.1"/>
    </source>
</evidence>
<dbReference type="AlphaFoldDB" id="X1I1W2"/>
<feature type="non-terminal residue" evidence="1">
    <location>
        <position position="1"/>
    </location>
</feature>
<comment type="caution">
    <text evidence="1">The sequence shown here is derived from an EMBL/GenBank/DDBJ whole genome shotgun (WGS) entry which is preliminary data.</text>
</comment>
<sequence>TLKESIAAIFGAAAPPIEKAPPTEPVVTPLPPPEPAEPVVAEIASLIEEAQQHYNKAQQYLKAGDWAGYGSELDALKTVLERLAELAAE</sequence>
<gene>
    <name evidence="1" type="ORF">S03H2_44242</name>
</gene>
<organism evidence="1">
    <name type="scientific">marine sediment metagenome</name>
    <dbReference type="NCBI Taxonomy" id="412755"/>
    <lineage>
        <taxon>unclassified sequences</taxon>
        <taxon>metagenomes</taxon>
        <taxon>ecological metagenomes</taxon>
    </lineage>
</organism>
<name>X1I1W2_9ZZZZ</name>
<protein>
    <submittedName>
        <fullName evidence="1">Uncharacterized protein</fullName>
    </submittedName>
</protein>